<evidence type="ECO:0000256" key="6">
    <source>
        <dbReference type="ARBA" id="ARBA00023136"/>
    </source>
</evidence>
<comment type="subcellular location">
    <subcellularLocation>
        <location evidence="1">Membrane</location>
        <topology evidence="1">Multi-pass membrane protein</topology>
    </subcellularLocation>
</comment>
<evidence type="ECO:0000259" key="11">
    <source>
        <dbReference type="Pfam" id="PF14703"/>
    </source>
</evidence>
<keyword evidence="6 8" id="KW-0472">Membrane</keyword>
<feature type="transmembrane region" description="Helical" evidence="8">
    <location>
        <begin position="593"/>
        <end position="614"/>
    </location>
</feature>
<feature type="transmembrane region" description="Helical" evidence="8">
    <location>
        <begin position="92"/>
        <end position="112"/>
    </location>
</feature>
<organism evidence="12 13">
    <name type="scientific">Meripilus lineatus</name>
    <dbReference type="NCBI Taxonomy" id="2056292"/>
    <lineage>
        <taxon>Eukaryota</taxon>
        <taxon>Fungi</taxon>
        <taxon>Dikarya</taxon>
        <taxon>Basidiomycota</taxon>
        <taxon>Agaricomycotina</taxon>
        <taxon>Agaricomycetes</taxon>
        <taxon>Polyporales</taxon>
        <taxon>Meripilaceae</taxon>
        <taxon>Meripilus</taxon>
    </lineage>
</organism>
<dbReference type="GO" id="GO:0005886">
    <property type="term" value="C:plasma membrane"/>
    <property type="evidence" value="ECO:0007669"/>
    <property type="project" value="TreeGrafter"/>
</dbReference>
<keyword evidence="4 8" id="KW-0812">Transmembrane</keyword>
<evidence type="ECO:0008006" key="14">
    <source>
        <dbReference type="Google" id="ProtNLM"/>
    </source>
</evidence>
<dbReference type="InterPro" id="IPR045122">
    <property type="entry name" value="Csc1-like"/>
</dbReference>
<evidence type="ECO:0000256" key="5">
    <source>
        <dbReference type="ARBA" id="ARBA00022989"/>
    </source>
</evidence>
<comment type="caution">
    <text evidence="12">The sequence shown here is derived from an EMBL/GenBank/DDBJ whole genome shotgun (WGS) entry which is preliminary data.</text>
</comment>
<dbReference type="PANTHER" id="PTHR13018:SF149">
    <property type="entry name" value="DOMAIN PROTEIN, PUTATIVE (AFU_ORTHOLOGUE AFUA_3G11660)-RELATED"/>
    <property type="match status" value="1"/>
</dbReference>
<evidence type="ECO:0000313" key="12">
    <source>
        <dbReference type="EMBL" id="KAJ3487546.1"/>
    </source>
</evidence>
<feature type="transmembrane region" description="Helical" evidence="8">
    <location>
        <begin position="358"/>
        <end position="384"/>
    </location>
</feature>
<feature type="transmembrane region" description="Helical" evidence="8">
    <location>
        <begin position="137"/>
        <end position="160"/>
    </location>
</feature>
<feature type="compositionally biased region" description="Pro residues" evidence="7">
    <location>
        <begin position="960"/>
        <end position="970"/>
    </location>
</feature>
<evidence type="ECO:0000256" key="7">
    <source>
        <dbReference type="SAM" id="MobiDB-lite"/>
    </source>
</evidence>
<evidence type="ECO:0000313" key="13">
    <source>
        <dbReference type="Proteomes" id="UP001212997"/>
    </source>
</evidence>
<evidence type="ECO:0000259" key="9">
    <source>
        <dbReference type="Pfam" id="PF02714"/>
    </source>
</evidence>
<evidence type="ECO:0000256" key="1">
    <source>
        <dbReference type="ARBA" id="ARBA00004141"/>
    </source>
</evidence>
<accession>A0AAD5YKT7</accession>
<evidence type="ECO:0000256" key="4">
    <source>
        <dbReference type="ARBA" id="ARBA00022692"/>
    </source>
</evidence>
<feature type="compositionally biased region" description="Low complexity" evidence="7">
    <location>
        <begin position="916"/>
        <end position="940"/>
    </location>
</feature>
<reference evidence="12" key="1">
    <citation type="submission" date="2022-07" db="EMBL/GenBank/DDBJ databases">
        <title>Genome Sequence of Physisporinus lineatus.</title>
        <authorList>
            <person name="Buettner E."/>
        </authorList>
    </citation>
    <scope>NUCLEOTIDE SEQUENCE</scope>
    <source>
        <strain evidence="12">VT162</strain>
    </source>
</reference>
<feature type="transmembrane region" description="Helical" evidence="8">
    <location>
        <begin position="555"/>
        <end position="573"/>
    </location>
</feature>
<protein>
    <recommendedName>
        <fullName evidence="14">DUF221-domain-containing protein</fullName>
    </recommendedName>
</protein>
<dbReference type="EMBL" id="JANAWD010000088">
    <property type="protein sequence ID" value="KAJ3487546.1"/>
    <property type="molecule type" value="Genomic_DNA"/>
</dbReference>
<feature type="region of interest" description="Disordered" evidence="7">
    <location>
        <begin position="858"/>
        <end position="998"/>
    </location>
</feature>
<feature type="compositionally biased region" description="Basic and acidic residues" evidence="7">
    <location>
        <begin position="900"/>
        <end position="912"/>
    </location>
</feature>
<keyword evidence="5 8" id="KW-1133">Transmembrane helix</keyword>
<dbReference type="Pfam" id="PF13967">
    <property type="entry name" value="RSN1_TM"/>
    <property type="match status" value="1"/>
</dbReference>
<feature type="transmembrane region" description="Helical" evidence="8">
    <location>
        <begin position="404"/>
        <end position="427"/>
    </location>
</feature>
<feature type="domain" description="CSC1/OSCA1-like N-terminal transmembrane" evidence="10">
    <location>
        <begin position="33"/>
        <end position="158"/>
    </location>
</feature>
<evidence type="ECO:0000256" key="2">
    <source>
        <dbReference type="ARBA" id="ARBA00007779"/>
    </source>
</evidence>
<feature type="transmembrane region" description="Helical" evidence="8">
    <location>
        <begin position="620"/>
        <end position="640"/>
    </location>
</feature>
<comment type="similarity">
    <text evidence="2">Belongs to the CSC1 (TC 1.A.17) family.</text>
</comment>
<dbReference type="Pfam" id="PF14703">
    <property type="entry name" value="PHM7_cyt"/>
    <property type="match status" value="1"/>
</dbReference>
<dbReference type="InterPro" id="IPR032880">
    <property type="entry name" value="CSC1/OSCA1-like_N"/>
</dbReference>
<evidence type="ECO:0000256" key="3">
    <source>
        <dbReference type="ARBA" id="ARBA00022448"/>
    </source>
</evidence>
<dbReference type="Pfam" id="PF02714">
    <property type="entry name" value="RSN1_7TM"/>
    <property type="match status" value="2"/>
</dbReference>
<dbReference type="InterPro" id="IPR003864">
    <property type="entry name" value="CSC1/OSCA1-like_7TM"/>
</dbReference>
<dbReference type="InterPro" id="IPR027815">
    <property type="entry name" value="CSC1/OSCA1-like_cyt"/>
</dbReference>
<proteinExistence type="inferred from homology"/>
<name>A0AAD5YKT7_9APHY</name>
<evidence type="ECO:0000256" key="8">
    <source>
        <dbReference type="SAM" id="Phobius"/>
    </source>
</evidence>
<evidence type="ECO:0000259" key="10">
    <source>
        <dbReference type="Pfam" id="PF13967"/>
    </source>
</evidence>
<feature type="domain" description="CSC1/OSCA1-like 7TM region" evidence="9">
    <location>
        <begin position="356"/>
        <end position="459"/>
    </location>
</feature>
<feature type="transmembrane region" description="Helical" evidence="8">
    <location>
        <begin position="18"/>
        <end position="37"/>
    </location>
</feature>
<sequence length="998" mass="112931">MSDDLGDLIDQTANLRTLAPAAVGSQVLLMSVVSIVYEPKVKYHVGDKKPPRISDGIFGWVSPLIHTKEPELVDKIGLDAAVFLRFIRMMRWMFLTIAFLTSAILIPINVTYNLRKVRTKNRDVLSMLTIRDVEGNLLFAHVVVTYVICFVVMGFVWWNWRKVVELRTKWFRSPEYIQSFYARTLMLNDVNRKYQSDEGIRAIFETTQAPYPTTSVHIGRAVGNLPGMIDAHNENVKKLEGYLVQYLKGGKIGNKRPTIRIGGFLGMGGEKKDAIDYYTEKLQASERKVEDYRAQIDNRKPETYGFASLAAVPYAHIVANMLRGKRVKGATIELAPNPKDIIWDNLSKSKAEIRSKKMMGWIFLVVVCFFNTIPLFIISILANLSSLTTFVPFLETWSDASPGTFTFISGVLPPAVSAVFGFFLPIVMRWLSQYMGATTQSRLDRAVIARYFAFLDVEALMWSGRAELPETVNRTYIDQAPYWLTYFPLRGFLVLFDLAQIINLVLIWIKTRLFGRSPRDIREWTQPPEFQYAIYFSNMLFMGTVGLVFAPLAPLVAVAACVVYWVSSLVYKYQLMFVFVSRVETGGRLWNVVINRLLVSVVLMQLLMVLTIGLQYGFTSYYWVSTVPPILIIFIFKIYLTRTFNRAFQFYVPTEEELRAAHVHSQRADKAGNRLEKRFGHPALHSELFTPMVHKNMTELLSQVYSGKIGDVKARMDEYGGTKMDARVVAGGIKIAGIDERDLEYDPALYQRDRGELDWDARSVSSANVLADTKSIYSGRSSPAPSKALDYNRYLSQGPHSTQSHAATDNIEMSRFDGDEMPLLNAQQGTVGYFENMGRSTTSLPAYEREVPPIPAVTSGYGREAPVHRPSPSPGPGMYAGAPPSAYAFQSRGMSPMPSEVERERERDRESVYFDQGRGQQQQQYQQQYQQQQQQGYGAQREYSPYPPMHSREQSVPLYAPEPSPTPTPTTPDLRGGGGAPIYDQNMAGRGSYRRYGS</sequence>
<feature type="domain" description="CSC1/OSCA1-like cytosolic" evidence="11">
    <location>
        <begin position="182"/>
        <end position="345"/>
    </location>
</feature>
<dbReference type="AlphaFoldDB" id="A0AAD5YKT7"/>
<gene>
    <name evidence="12" type="ORF">NLI96_g3446</name>
</gene>
<dbReference type="PANTHER" id="PTHR13018">
    <property type="entry name" value="PROBABLE MEMBRANE PROTEIN DUF221-RELATED"/>
    <property type="match status" value="1"/>
</dbReference>
<keyword evidence="13" id="KW-1185">Reference proteome</keyword>
<dbReference type="GO" id="GO:0005227">
    <property type="term" value="F:calcium-activated cation channel activity"/>
    <property type="evidence" value="ECO:0007669"/>
    <property type="project" value="InterPro"/>
</dbReference>
<feature type="transmembrane region" description="Helical" evidence="8">
    <location>
        <begin position="486"/>
        <end position="509"/>
    </location>
</feature>
<keyword evidence="3" id="KW-0813">Transport</keyword>
<feature type="domain" description="CSC1/OSCA1-like 7TM region" evidence="9">
    <location>
        <begin position="467"/>
        <end position="611"/>
    </location>
</feature>
<dbReference type="Proteomes" id="UP001212997">
    <property type="component" value="Unassembled WGS sequence"/>
</dbReference>